<dbReference type="Pfam" id="PF10513">
    <property type="entry name" value="EPL1"/>
    <property type="match status" value="1"/>
</dbReference>
<dbReference type="Gene3D" id="1.20.920.10">
    <property type="entry name" value="Bromodomain-like"/>
    <property type="match status" value="1"/>
</dbReference>
<keyword evidence="5 6" id="KW-0103">Bromodomain</keyword>
<dbReference type="InterPro" id="IPR019786">
    <property type="entry name" value="Zinc_finger_PHD-type_CS"/>
</dbReference>
<dbReference type="Proteomes" id="UP000015101">
    <property type="component" value="Unassembled WGS sequence"/>
</dbReference>
<dbReference type="OrthoDB" id="10035579at2759"/>
<dbReference type="Pfam" id="PF00439">
    <property type="entry name" value="Bromodomain"/>
    <property type="match status" value="1"/>
</dbReference>
<dbReference type="EMBL" id="KB096183">
    <property type="protein sequence ID" value="ESO07805.1"/>
    <property type="molecule type" value="Genomic_DNA"/>
</dbReference>
<dbReference type="SUPFAM" id="SSF47370">
    <property type="entry name" value="Bromodomain"/>
    <property type="match status" value="1"/>
</dbReference>
<dbReference type="EnsemblMetazoa" id="HelroT170360">
    <property type="protein sequence ID" value="HelroP170360"/>
    <property type="gene ID" value="HelroG170360"/>
</dbReference>
<name>T1F2Y9_HELRO</name>
<reference evidence="12 14" key="2">
    <citation type="journal article" date="2013" name="Nature">
        <title>Insights into bilaterian evolution from three spiralian genomes.</title>
        <authorList>
            <person name="Simakov O."/>
            <person name="Marletaz F."/>
            <person name="Cho S.J."/>
            <person name="Edsinger-Gonzales E."/>
            <person name="Havlak P."/>
            <person name="Hellsten U."/>
            <person name="Kuo D.H."/>
            <person name="Larsson T."/>
            <person name="Lv J."/>
            <person name="Arendt D."/>
            <person name="Savage R."/>
            <person name="Osoegawa K."/>
            <person name="de Jong P."/>
            <person name="Grimwood J."/>
            <person name="Chapman J.A."/>
            <person name="Shapiro H."/>
            <person name="Aerts A."/>
            <person name="Otillar R.P."/>
            <person name="Terry A.Y."/>
            <person name="Boore J.L."/>
            <person name="Grigoriev I.V."/>
            <person name="Lindberg D.R."/>
            <person name="Seaver E.C."/>
            <person name="Weisblat D.A."/>
            <person name="Putnam N.H."/>
            <person name="Rokhsar D.S."/>
        </authorList>
    </citation>
    <scope>NUCLEOTIDE SEQUENCE</scope>
</reference>
<dbReference type="PROSITE" id="PS50016">
    <property type="entry name" value="ZF_PHD_2"/>
    <property type="match status" value="1"/>
</dbReference>
<evidence type="ECO:0000256" key="3">
    <source>
        <dbReference type="ARBA" id="ARBA00022771"/>
    </source>
</evidence>
<proteinExistence type="predicted"/>
<dbReference type="RefSeq" id="XP_009014416.1">
    <property type="nucleotide sequence ID" value="XM_009016168.1"/>
</dbReference>
<feature type="region of interest" description="Disordered" evidence="8">
    <location>
        <begin position="220"/>
        <end position="247"/>
    </location>
</feature>
<keyword evidence="4" id="KW-0862">Zinc</keyword>
<reference evidence="14" key="1">
    <citation type="submission" date="2012-12" db="EMBL/GenBank/DDBJ databases">
        <authorList>
            <person name="Hellsten U."/>
            <person name="Grimwood J."/>
            <person name="Chapman J.A."/>
            <person name="Shapiro H."/>
            <person name="Aerts A."/>
            <person name="Otillar R.P."/>
            <person name="Terry A.Y."/>
            <person name="Boore J.L."/>
            <person name="Simakov O."/>
            <person name="Marletaz F."/>
            <person name="Cho S.-J."/>
            <person name="Edsinger-Gonzales E."/>
            <person name="Havlak P."/>
            <person name="Kuo D.-H."/>
            <person name="Larsson T."/>
            <person name="Lv J."/>
            <person name="Arendt D."/>
            <person name="Savage R."/>
            <person name="Osoegawa K."/>
            <person name="de Jong P."/>
            <person name="Lindberg D.R."/>
            <person name="Seaver E.C."/>
            <person name="Weisblat D.A."/>
            <person name="Putnam N.H."/>
            <person name="Grigoriev I.V."/>
            <person name="Rokhsar D.S."/>
        </authorList>
    </citation>
    <scope>NUCLEOTIDE SEQUENCE</scope>
</reference>
<dbReference type="InterPro" id="IPR034732">
    <property type="entry name" value="EPHD"/>
</dbReference>
<feature type="compositionally biased region" description="Low complexity" evidence="8">
    <location>
        <begin position="233"/>
        <end position="247"/>
    </location>
</feature>
<keyword evidence="3 7" id="KW-0863">Zinc-finger</keyword>
<evidence type="ECO:0000313" key="12">
    <source>
        <dbReference type="EMBL" id="ESO07805.1"/>
    </source>
</evidence>
<evidence type="ECO:0000256" key="6">
    <source>
        <dbReference type="PROSITE-ProRule" id="PRU00035"/>
    </source>
</evidence>
<evidence type="ECO:0000256" key="2">
    <source>
        <dbReference type="ARBA" id="ARBA00022737"/>
    </source>
</evidence>
<dbReference type="InterPro" id="IPR050701">
    <property type="entry name" value="Histone_Mod_Regulator"/>
</dbReference>
<dbReference type="Pfam" id="PF13831">
    <property type="entry name" value="PHD_2"/>
    <property type="match status" value="1"/>
</dbReference>
<dbReference type="PROSITE" id="PS50014">
    <property type="entry name" value="BROMODOMAIN_2"/>
    <property type="match status" value="1"/>
</dbReference>
<accession>T1F2Y9</accession>
<dbReference type="PROSITE" id="PS51805">
    <property type="entry name" value="EPHD"/>
    <property type="match status" value="1"/>
</dbReference>
<dbReference type="GO" id="GO:0006357">
    <property type="term" value="P:regulation of transcription by RNA polymerase II"/>
    <property type="evidence" value="ECO:0000318"/>
    <property type="project" value="GO_Central"/>
</dbReference>
<dbReference type="STRING" id="6412.T1F2Y9"/>
<dbReference type="CTD" id="20203188"/>
<evidence type="ECO:0000313" key="14">
    <source>
        <dbReference type="Proteomes" id="UP000015101"/>
    </source>
</evidence>
<dbReference type="PRINTS" id="PR00503">
    <property type="entry name" value="BROMODOMAIN"/>
</dbReference>
<feature type="region of interest" description="Disordered" evidence="8">
    <location>
        <begin position="1043"/>
        <end position="1065"/>
    </location>
</feature>
<keyword evidence="1" id="KW-0479">Metal-binding</keyword>
<dbReference type="HOGENOM" id="CLU_286419_0_0_1"/>
<dbReference type="KEGG" id="hro:HELRODRAFT_170360"/>
<feature type="compositionally biased region" description="Polar residues" evidence="8">
    <location>
        <begin position="220"/>
        <end position="231"/>
    </location>
</feature>
<evidence type="ECO:0000313" key="13">
    <source>
        <dbReference type="EnsemblMetazoa" id="HelroP170360"/>
    </source>
</evidence>
<evidence type="ECO:0000256" key="1">
    <source>
        <dbReference type="ARBA" id="ARBA00022723"/>
    </source>
</evidence>
<dbReference type="InterPro" id="IPR019787">
    <property type="entry name" value="Znf_PHD-finger"/>
</dbReference>
<keyword evidence="2" id="KW-0677">Repeat</keyword>
<dbReference type="InterPro" id="IPR013083">
    <property type="entry name" value="Znf_RING/FYVE/PHD"/>
</dbReference>
<evidence type="ECO:0000259" key="10">
    <source>
        <dbReference type="PROSITE" id="PS50016"/>
    </source>
</evidence>
<dbReference type="PANTHER" id="PTHR13793:SF107">
    <property type="entry name" value="BROMODOMAIN-CONTAINING PROTEIN HOMOLOG"/>
    <property type="match status" value="1"/>
</dbReference>
<evidence type="ECO:0008006" key="15">
    <source>
        <dbReference type="Google" id="ProtNLM"/>
    </source>
</evidence>
<feature type="region of interest" description="Disordered" evidence="8">
    <location>
        <begin position="511"/>
        <end position="571"/>
    </location>
</feature>
<feature type="compositionally biased region" description="Polar residues" evidence="8">
    <location>
        <begin position="524"/>
        <end position="534"/>
    </location>
</feature>
<feature type="domain" description="PHD-type" evidence="10">
    <location>
        <begin position="274"/>
        <end position="324"/>
    </location>
</feature>
<feature type="compositionally biased region" description="Low complexity" evidence="8">
    <location>
        <begin position="1047"/>
        <end position="1063"/>
    </location>
</feature>
<dbReference type="eggNOG" id="KOG0955">
    <property type="taxonomic scope" value="Eukaryota"/>
</dbReference>
<feature type="domain" description="Bromo" evidence="9">
    <location>
        <begin position="782"/>
        <end position="844"/>
    </location>
</feature>
<dbReference type="GeneID" id="20203188"/>
<dbReference type="SUPFAM" id="SSF57903">
    <property type="entry name" value="FYVE/PHD zinc finger"/>
    <property type="match status" value="1"/>
</dbReference>
<evidence type="ECO:0000256" key="5">
    <source>
        <dbReference type="ARBA" id="ARBA00023117"/>
    </source>
</evidence>
<evidence type="ECO:0000256" key="7">
    <source>
        <dbReference type="PROSITE-ProRule" id="PRU00146"/>
    </source>
</evidence>
<protein>
    <recommendedName>
        <fullName evidence="15">PHD-type domain-containing protein</fullName>
    </recommendedName>
</protein>
<dbReference type="GO" id="GO:0070776">
    <property type="term" value="C:MOZ/MORF histone acetyltransferase complex"/>
    <property type="evidence" value="ECO:0000318"/>
    <property type="project" value="GO_Central"/>
</dbReference>
<dbReference type="GO" id="GO:0008270">
    <property type="term" value="F:zinc ion binding"/>
    <property type="evidence" value="ECO:0007669"/>
    <property type="project" value="UniProtKB-KW"/>
</dbReference>
<dbReference type="Pfam" id="PF13832">
    <property type="entry name" value="zf-HC5HC2H_2"/>
    <property type="match status" value="1"/>
</dbReference>
<organism evidence="13 14">
    <name type="scientific">Helobdella robusta</name>
    <name type="common">Californian leech</name>
    <dbReference type="NCBI Taxonomy" id="6412"/>
    <lineage>
        <taxon>Eukaryota</taxon>
        <taxon>Metazoa</taxon>
        <taxon>Spiralia</taxon>
        <taxon>Lophotrochozoa</taxon>
        <taxon>Annelida</taxon>
        <taxon>Clitellata</taxon>
        <taxon>Hirudinea</taxon>
        <taxon>Rhynchobdellida</taxon>
        <taxon>Glossiphoniidae</taxon>
        <taxon>Helobdella</taxon>
    </lineage>
</organism>
<sequence length="1079" mass="123148">MVLIKSYKCKRDRRRKSKVKKWSRPRKVCIIRKNFFDGCSSNISNNNSCNFTVLPTRQTLTYAEAQKFVDVLTDGHVHRLDILDRLVIEDSTNTIKTIESHFCFENNEMSPPIAGVKTCSVKEIDYSISNTSDANCKKPNSFGLPVSYIRSFDLLPDDLDTEVEYDVDEEDIHWLKLLNEHRKLQKQSTLSVDMLECILDKLEKESHVITMSSPFVPSSTTLNDHNNVKKYSSSRNLNSSFSNKNTTDNNITSNSNCSDASRSNDVSKDGKLKVQKCGVCRESQTSPTNAMIVCNGCSLTVHQDCYGVPYYPDGEWLCKKCLKSPNTPVKCVLCPCSWRSQGGGPGAMKQTDDGRWVHILCALFIPEVTFGSNVYLEPVEKIEKVPRWRSEMRCWGCNRTGRGACLCCQAPQCCRSFHALCAIKKGCFLKIFNSSLSSASADFSGTNSVNNFSSNKTTKRIGDRRNRLFYCHRHKHLAYEDKQRNADCSEKKSSFNNLSLHSYLASSSTAFPSRVNGSVRPKKISSSLTRLKNNSRGRKELLHTRRQRQRRPLNHRQPQYLSENKLGTKRAKKRCRSKMAGDVNQLTHLSMPIEIPDIPQHRLEALSTSLPVRDKEFLMACIHRYWLLKRHSRDGLPLIQRLQQILLIHQTIKFKIGSSRDIVNSSSLFPVLQIQLESSSRSTTTTTATTRMPSSMLSASSSSTAATMMMSLDENSLKLLRRWRQDYEKVRLLLELIRKREKMKFELVKLKEHMLELQLEPFNVLLKHTLEQLMMKDAIGLFAYPVTDEEAPGYSDIISHPMDYWTMGEKINNHQYSNFDEFESDFQLIIDNCTLYNGAGSVLDNIGIRHKKQCAIILESARRMCNRAGYCPISGVHVTMETEGNDNGECKLEVDSSRTGDTSLNDTVLYSLNGDGDDELLNDSDVKSNHIHHHHRRYLRTFVNRCRIDGKNNRRNICTANYNSVDKKVMNAVNVADDFGSPDAEMTNEKKVLDSRLDELLSRLDALYVIHSKNRLYQIKKTKKEIARLRRRITFIDQQLTNHKTPRSCSSRSKSKSKSASPPVTRNLRSCRALVFQGY</sequence>
<feature type="domain" description="PHD-type" evidence="11">
    <location>
        <begin position="328"/>
        <end position="475"/>
    </location>
</feature>
<dbReference type="InterPro" id="IPR011011">
    <property type="entry name" value="Znf_FYVE_PHD"/>
</dbReference>
<dbReference type="PANTHER" id="PTHR13793">
    <property type="entry name" value="PHD FINGER PROTEINS"/>
    <property type="match status" value="1"/>
</dbReference>
<dbReference type="SMART" id="SM00297">
    <property type="entry name" value="BROMO"/>
    <property type="match status" value="1"/>
</dbReference>
<evidence type="ECO:0000256" key="8">
    <source>
        <dbReference type="SAM" id="MobiDB-lite"/>
    </source>
</evidence>
<dbReference type="InterPro" id="IPR036427">
    <property type="entry name" value="Bromodomain-like_sf"/>
</dbReference>
<dbReference type="Gene3D" id="3.30.40.10">
    <property type="entry name" value="Zinc/RING finger domain, C3HC4 (zinc finger)"/>
    <property type="match status" value="2"/>
</dbReference>
<dbReference type="InterPro" id="IPR019542">
    <property type="entry name" value="Enhancer_polycomb-like_N"/>
</dbReference>
<feature type="compositionally biased region" description="Basic residues" evidence="8">
    <location>
        <begin position="544"/>
        <end position="554"/>
    </location>
</feature>
<evidence type="ECO:0000259" key="9">
    <source>
        <dbReference type="PROSITE" id="PS50014"/>
    </source>
</evidence>
<keyword evidence="14" id="KW-1185">Reference proteome</keyword>
<dbReference type="SMART" id="SM00249">
    <property type="entry name" value="PHD"/>
    <property type="match status" value="2"/>
</dbReference>
<dbReference type="EMBL" id="AMQM01003526">
    <property type="status" value="NOT_ANNOTATED_CDS"/>
    <property type="molecule type" value="Genomic_DNA"/>
</dbReference>
<dbReference type="AlphaFoldDB" id="T1F2Y9"/>
<evidence type="ECO:0000259" key="11">
    <source>
        <dbReference type="PROSITE" id="PS51805"/>
    </source>
</evidence>
<dbReference type="InParanoid" id="T1F2Y9"/>
<dbReference type="InterPro" id="IPR001487">
    <property type="entry name" value="Bromodomain"/>
</dbReference>
<reference evidence="13" key="3">
    <citation type="submission" date="2015-06" db="UniProtKB">
        <authorList>
            <consortium name="EnsemblMetazoa"/>
        </authorList>
    </citation>
    <scope>IDENTIFICATION</scope>
</reference>
<gene>
    <name evidence="13" type="primary">20203188</name>
    <name evidence="12" type="ORF">HELRODRAFT_170360</name>
</gene>
<dbReference type="PROSITE" id="PS01359">
    <property type="entry name" value="ZF_PHD_1"/>
    <property type="match status" value="1"/>
</dbReference>
<dbReference type="InterPro" id="IPR001965">
    <property type="entry name" value="Znf_PHD"/>
</dbReference>
<evidence type="ECO:0000256" key="4">
    <source>
        <dbReference type="ARBA" id="ARBA00022833"/>
    </source>
</evidence>